<evidence type="ECO:0000313" key="5">
    <source>
        <dbReference type="EMBL" id="RZB38990.1"/>
    </source>
</evidence>
<evidence type="ECO:0000256" key="1">
    <source>
        <dbReference type="ARBA" id="ARBA00023054"/>
    </source>
</evidence>
<evidence type="ECO:0000259" key="4">
    <source>
        <dbReference type="Pfam" id="PF09727"/>
    </source>
</evidence>
<dbReference type="Pfam" id="PF09727">
    <property type="entry name" value="CortBP2"/>
    <property type="match status" value="1"/>
</dbReference>
<feature type="compositionally biased region" description="Basic and acidic residues" evidence="3">
    <location>
        <begin position="472"/>
        <end position="483"/>
    </location>
</feature>
<evidence type="ECO:0000313" key="6">
    <source>
        <dbReference type="Proteomes" id="UP000292052"/>
    </source>
</evidence>
<feature type="compositionally biased region" description="Polar residues" evidence="3">
    <location>
        <begin position="34"/>
        <end position="57"/>
    </location>
</feature>
<protein>
    <recommendedName>
        <fullName evidence="4">Cortactin-binding protein-2 N-terminal domain-containing protein</fullName>
    </recommendedName>
</protein>
<feature type="domain" description="Cortactin-binding protein-2 N-terminal" evidence="4">
    <location>
        <begin position="63"/>
        <end position="252"/>
    </location>
</feature>
<comment type="caution">
    <text evidence="5">The sequence shown here is derived from an EMBL/GenBank/DDBJ whole genome shotgun (WGS) entry which is preliminary data.</text>
</comment>
<feature type="coiled-coil region" evidence="2">
    <location>
        <begin position="130"/>
        <end position="344"/>
    </location>
</feature>
<organism evidence="5 6">
    <name type="scientific">Asbolus verrucosus</name>
    <name type="common">Desert ironclad beetle</name>
    <dbReference type="NCBI Taxonomy" id="1661398"/>
    <lineage>
        <taxon>Eukaryota</taxon>
        <taxon>Metazoa</taxon>
        <taxon>Ecdysozoa</taxon>
        <taxon>Arthropoda</taxon>
        <taxon>Hexapoda</taxon>
        <taxon>Insecta</taxon>
        <taxon>Pterygota</taxon>
        <taxon>Neoptera</taxon>
        <taxon>Endopterygota</taxon>
        <taxon>Coleoptera</taxon>
        <taxon>Polyphaga</taxon>
        <taxon>Cucujiformia</taxon>
        <taxon>Tenebrionidae</taxon>
        <taxon>Pimeliinae</taxon>
        <taxon>Asbolus</taxon>
    </lineage>
</organism>
<dbReference type="EMBL" id="QDEB01132202">
    <property type="protein sequence ID" value="RZB38990.1"/>
    <property type="molecule type" value="Genomic_DNA"/>
</dbReference>
<feature type="region of interest" description="Disordered" evidence="3">
    <location>
        <begin position="435"/>
        <end position="507"/>
    </location>
</feature>
<dbReference type="PANTHER" id="PTHR23166:SF5">
    <property type="entry name" value="CTTNBP2 N-TERMINAL-LIKE PROTEIN"/>
    <property type="match status" value="1"/>
</dbReference>
<feature type="region of interest" description="Disordered" evidence="3">
    <location>
        <begin position="22"/>
        <end position="59"/>
    </location>
</feature>
<dbReference type="Proteomes" id="UP000292052">
    <property type="component" value="Unassembled WGS sequence"/>
</dbReference>
<gene>
    <name evidence="5" type="ORF">BDFB_001795</name>
</gene>
<dbReference type="InterPro" id="IPR019131">
    <property type="entry name" value="Cortactin-binding_p2_N"/>
</dbReference>
<proteinExistence type="predicted"/>
<feature type="compositionally biased region" description="Polar residues" evidence="3">
    <location>
        <begin position="485"/>
        <end position="505"/>
    </location>
</feature>
<reference evidence="5 6" key="1">
    <citation type="submission" date="2017-03" db="EMBL/GenBank/DDBJ databases">
        <title>Genome of the blue death feigning beetle - Asbolus verrucosus.</title>
        <authorList>
            <person name="Rider S.D."/>
        </authorList>
    </citation>
    <scope>NUCLEOTIDE SEQUENCE [LARGE SCALE GENOMIC DNA]</scope>
    <source>
        <strain evidence="5">Butters</strain>
        <tissue evidence="5">Head and leg muscle</tissue>
    </source>
</reference>
<dbReference type="AlphaFoldDB" id="A0A482V0H1"/>
<dbReference type="PANTHER" id="PTHR23166">
    <property type="entry name" value="FILAMIN/GPBP-INTERACTING PROTEIN"/>
    <property type="match status" value="1"/>
</dbReference>
<evidence type="ECO:0000256" key="3">
    <source>
        <dbReference type="SAM" id="MobiDB-lite"/>
    </source>
</evidence>
<dbReference type="STRING" id="1661398.A0A482V0H1"/>
<keyword evidence="1 2" id="KW-0175">Coiled coil</keyword>
<sequence>MASNNNQNGWLSGLGMGFGGSLSCVPEQQQQQQPGASTETNQYEQLDRSNIGSNTLKRNPKMELSKSDLLKLVTYFEGEIQARDIAIAAMKSERLKQVVNVGRYRPAVASDPYTALLRDNIADGPTVKPVVSEQEMAVAAEQQLQALEQLALQQRRAHQHMINILKDAEAKHKKVIQELEEEKCKHEHDTAQGDDITYGLEMERTRLRQELEMERSARKKLEKEVKKQLEMADEERARQKQIVLLLLAERKKIIVKYIEERKRSEDLAQILSEEKSRIDSMAEGLEEESKKSLQMEAELEKQVHVFEADKKTLHSQLALKESRCQELEAEIQKLKSECEVLRNRSSSTCDSAGPMISSVAKVVQPTATVSSVPVSGPTTGIAQSVTPGQALRQTTVTPPVPLAAAKLMTSAGPSAPQVPASRSQPKTAFHAQYQATTAPQTPPKKGAVTGRGVPPPIPPNKPVIPCKQTATRRPDSAETDKKKTNIASSKDTATSSAETSRSGSQGIEILGQELADFQQMFVTMATSNNT</sequence>
<dbReference type="InterPro" id="IPR050719">
    <property type="entry name" value="Cortactin-Actin_Reg"/>
</dbReference>
<feature type="compositionally biased region" description="Pro residues" evidence="3">
    <location>
        <begin position="453"/>
        <end position="462"/>
    </location>
</feature>
<accession>A0A482V0H1</accession>
<keyword evidence="6" id="KW-1185">Reference proteome</keyword>
<dbReference type="OrthoDB" id="6021133at2759"/>
<evidence type="ECO:0000256" key="2">
    <source>
        <dbReference type="SAM" id="Coils"/>
    </source>
</evidence>
<name>A0A482V0H1_ASBVE</name>